<accession>A0ABD2QLN9</accession>
<keyword evidence="2" id="KW-1185">Reference proteome</keyword>
<dbReference type="AlphaFoldDB" id="A0ABD2QLN9"/>
<comment type="caution">
    <text evidence="1">The sequence shown here is derived from an EMBL/GenBank/DDBJ whole genome shotgun (WGS) entry which is preliminary data.</text>
</comment>
<sequence length="76" mass="8277">MPGTDEGKADLGVIRECGPINDPAKEVCRPPIISSPQRRNQRSSAQIRWSGCFSHGTATMVAFKTLTRDSGYSCHV</sequence>
<name>A0ABD2QLN9_9PLAT</name>
<dbReference type="Proteomes" id="UP001626550">
    <property type="component" value="Unassembled WGS sequence"/>
</dbReference>
<gene>
    <name evidence="1" type="ORF">Ciccas_000858</name>
</gene>
<proteinExistence type="predicted"/>
<dbReference type="EMBL" id="JBJKFK010000051">
    <property type="protein sequence ID" value="KAL3320445.1"/>
    <property type="molecule type" value="Genomic_DNA"/>
</dbReference>
<protein>
    <submittedName>
        <fullName evidence="1">Uncharacterized protein</fullName>
    </submittedName>
</protein>
<organism evidence="1 2">
    <name type="scientific">Cichlidogyrus casuarinus</name>
    <dbReference type="NCBI Taxonomy" id="1844966"/>
    <lineage>
        <taxon>Eukaryota</taxon>
        <taxon>Metazoa</taxon>
        <taxon>Spiralia</taxon>
        <taxon>Lophotrochozoa</taxon>
        <taxon>Platyhelminthes</taxon>
        <taxon>Monogenea</taxon>
        <taxon>Monopisthocotylea</taxon>
        <taxon>Dactylogyridea</taxon>
        <taxon>Ancyrocephalidae</taxon>
        <taxon>Cichlidogyrus</taxon>
    </lineage>
</organism>
<evidence type="ECO:0000313" key="1">
    <source>
        <dbReference type="EMBL" id="KAL3320445.1"/>
    </source>
</evidence>
<reference evidence="1 2" key="1">
    <citation type="submission" date="2024-11" db="EMBL/GenBank/DDBJ databases">
        <title>Adaptive evolution of stress response genes in parasites aligns with host niche diversity.</title>
        <authorList>
            <person name="Hahn C."/>
            <person name="Resl P."/>
        </authorList>
    </citation>
    <scope>NUCLEOTIDE SEQUENCE [LARGE SCALE GENOMIC DNA]</scope>
    <source>
        <strain evidence="1">EGGRZ-B1_66</strain>
        <tissue evidence="1">Body</tissue>
    </source>
</reference>
<evidence type="ECO:0000313" key="2">
    <source>
        <dbReference type="Proteomes" id="UP001626550"/>
    </source>
</evidence>